<dbReference type="AlphaFoldDB" id="A0ABD5VYJ0"/>
<dbReference type="InterPro" id="IPR003661">
    <property type="entry name" value="HisK_dim/P_dom"/>
</dbReference>
<dbReference type="PANTHER" id="PTHR43711">
    <property type="entry name" value="TWO-COMPONENT HISTIDINE KINASE"/>
    <property type="match status" value="1"/>
</dbReference>
<evidence type="ECO:0000256" key="5">
    <source>
        <dbReference type="ARBA" id="ARBA00022777"/>
    </source>
</evidence>
<keyword evidence="4" id="KW-0808">Transferase</keyword>
<dbReference type="EC" id="2.7.13.3" evidence="2"/>
<dbReference type="Gene3D" id="2.10.70.100">
    <property type="match status" value="1"/>
</dbReference>
<proteinExistence type="predicted"/>
<evidence type="ECO:0000259" key="8">
    <source>
        <dbReference type="PROSITE" id="PS50109"/>
    </source>
</evidence>
<dbReference type="Proteomes" id="UP001596445">
    <property type="component" value="Unassembled WGS sequence"/>
</dbReference>
<evidence type="ECO:0000256" key="2">
    <source>
        <dbReference type="ARBA" id="ARBA00012438"/>
    </source>
</evidence>
<dbReference type="PROSITE" id="PS50113">
    <property type="entry name" value="PAC"/>
    <property type="match status" value="1"/>
</dbReference>
<dbReference type="SUPFAM" id="SSF55874">
    <property type="entry name" value="ATPase domain of HSP90 chaperone/DNA topoisomerase II/histidine kinase"/>
    <property type="match status" value="1"/>
</dbReference>
<dbReference type="SUPFAM" id="SSF55785">
    <property type="entry name" value="PYP-like sensor domain (PAS domain)"/>
    <property type="match status" value="1"/>
</dbReference>
<dbReference type="GO" id="GO:0004673">
    <property type="term" value="F:protein histidine kinase activity"/>
    <property type="evidence" value="ECO:0007669"/>
    <property type="project" value="UniProtKB-EC"/>
</dbReference>
<keyword evidence="5" id="KW-0418">Kinase</keyword>
<evidence type="ECO:0000313" key="11">
    <source>
        <dbReference type="Proteomes" id="UP001596445"/>
    </source>
</evidence>
<keyword evidence="6" id="KW-0902">Two-component regulatory system</keyword>
<dbReference type="SMART" id="SM00086">
    <property type="entry name" value="PAC"/>
    <property type="match status" value="1"/>
</dbReference>
<evidence type="ECO:0000256" key="6">
    <source>
        <dbReference type="ARBA" id="ARBA00023012"/>
    </source>
</evidence>
<dbReference type="SUPFAM" id="SSF47384">
    <property type="entry name" value="Homodimeric domain of signal transducing histidine kinase"/>
    <property type="match status" value="1"/>
</dbReference>
<dbReference type="GO" id="GO:0000160">
    <property type="term" value="P:phosphorelay signal transduction system"/>
    <property type="evidence" value="ECO:0007669"/>
    <property type="project" value="UniProtKB-KW"/>
</dbReference>
<dbReference type="InterPro" id="IPR036890">
    <property type="entry name" value="HATPase_C_sf"/>
</dbReference>
<keyword evidence="3" id="KW-0597">Phosphoprotein</keyword>
<dbReference type="InterPro" id="IPR035965">
    <property type="entry name" value="PAS-like_dom_sf"/>
</dbReference>
<dbReference type="EMBL" id="JBHSZI010000001">
    <property type="protein sequence ID" value="MFC7058340.1"/>
    <property type="molecule type" value="Genomic_DNA"/>
</dbReference>
<evidence type="ECO:0000259" key="9">
    <source>
        <dbReference type="PROSITE" id="PS50113"/>
    </source>
</evidence>
<evidence type="ECO:0000256" key="3">
    <source>
        <dbReference type="ARBA" id="ARBA00022553"/>
    </source>
</evidence>
<dbReference type="Pfam" id="PF02518">
    <property type="entry name" value="HATPase_c"/>
    <property type="match status" value="1"/>
</dbReference>
<evidence type="ECO:0000313" key="10">
    <source>
        <dbReference type="EMBL" id="MFC7058340.1"/>
    </source>
</evidence>
<name>A0ABD5VYJ0_9EURY</name>
<dbReference type="PANTHER" id="PTHR43711:SF1">
    <property type="entry name" value="HISTIDINE KINASE 1"/>
    <property type="match status" value="1"/>
</dbReference>
<feature type="region of interest" description="Disordered" evidence="7">
    <location>
        <begin position="197"/>
        <end position="216"/>
    </location>
</feature>
<dbReference type="Gene3D" id="3.30.565.10">
    <property type="entry name" value="Histidine kinase-like ATPase, C-terminal domain"/>
    <property type="match status" value="1"/>
</dbReference>
<feature type="domain" description="Histidine kinase" evidence="8">
    <location>
        <begin position="61"/>
        <end position="258"/>
    </location>
</feature>
<dbReference type="InterPro" id="IPR000700">
    <property type="entry name" value="PAS-assoc_C"/>
</dbReference>
<sequence>MELRIVTVDNDVRWIRTRGEPSYDGDEIVAVQGTFQDITERKEREQELKRQNSRLNEFASVVSHDLRNPLNVAQIRATALQQQNSNELQEHLRPLVTALERIESIIEDTLTLARQGNTVGEMSTISVVDLIGKCWAGVETAEATFELDDEFTIVGDRDRLQHVFENLFRNAVEHGGEDVTVRIGRCGENCLYVEDDGPGIPPGDRDTVLEPGHTSATGETGFGLTIVKRIAEAHGWGITITDGRDGGARFEFDTSERLDE</sequence>
<keyword evidence="10" id="KW-0547">Nucleotide-binding</keyword>
<reference evidence="10 11" key="1">
    <citation type="journal article" date="2019" name="Int. J. Syst. Evol. Microbiol.">
        <title>The Global Catalogue of Microorganisms (GCM) 10K type strain sequencing project: providing services to taxonomists for standard genome sequencing and annotation.</title>
        <authorList>
            <consortium name="The Broad Institute Genomics Platform"/>
            <consortium name="The Broad Institute Genome Sequencing Center for Infectious Disease"/>
            <person name="Wu L."/>
            <person name="Ma J."/>
        </authorList>
    </citation>
    <scope>NUCLEOTIDE SEQUENCE [LARGE SCALE GENOMIC DNA]</scope>
    <source>
        <strain evidence="10 11">JCM 30072</strain>
    </source>
</reference>
<dbReference type="PRINTS" id="PR00344">
    <property type="entry name" value="BCTRLSENSOR"/>
</dbReference>
<dbReference type="SMART" id="SM00387">
    <property type="entry name" value="HATPase_c"/>
    <property type="match status" value="1"/>
</dbReference>
<dbReference type="Gene3D" id="1.10.287.130">
    <property type="match status" value="1"/>
</dbReference>
<dbReference type="PROSITE" id="PS50109">
    <property type="entry name" value="HIS_KIN"/>
    <property type="match status" value="1"/>
</dbReference>
<dbReference type="CDD" id="cd00075">
    <property type="entry name" value="HATPase"/>
    <property type="match status" value="1"/>
</dbReference>
<protein>
    <recommendedName>
        <fullName evidence="2">histidine kinase</fullName>
        <ecNumber evidence="2">2.7.13.3</ecNumber>
    </recommendedName>
</protein>
<evidence type="ECO:0000256" key="4">
    <source>
        <dbReference type="ARBA" id="ARBA00022679"/>
    </source>
</evidence>
<dbReference type="RefSeq" id="WP_382185226.1">
    <property type="nucleotide sequence ID" value="NZ_JBHSZI010000001.1"/>
</dbReference>
<dbReference type="CDD" id="cd00082">
    <property type="entry name" value="HisKA"/>
    <property type="match status" value="1"/>
</dbReference>
<dbReference type="InterPro" id="IPR001610">
    <property type="entry name" value="PAC"/>
</dbReference>
<dbReference type="SMART" id="SM00388">
    <property type="entry name" value="HisKA"/>
    <property type="match status" value="1"/>
</dbReference>
<keyword evidence="11" id="KW-1185">Reference proteome</keyword>
<feature type="domain" description="PAC" evidence="9">
    <location>
        <begin position="1"/>
        <end position="50"/>
    </location>
</feature>
<dbReference type="InterPro" id="IPR036097">
    <property type="entry name" value="HisK_dim/P_sf"/>
</dbReference>
<dbReference type="GO" id="GO:0005524">
    <property type="term" value="F:ATP binding"/>
    <property type="evidence" value="ECO:0007669"/>
    <property type="project" value="UniProtKB-KW"/>
</dbReference>
<dbReference type="InterPro" id="IPR050736">
    <property type="entry name" value="Sensor_HK_Regulatory"/>
</dbReference>
<dbReference type="InterPro" id="IPR005467">
    <property type="entry name" value="His_kinase_dom"/>
</dbReference>
<dbReference type="Pfam" id="PF00512">
    <property type="entry name" value="HisKA"/>
    <property type="match status" value="1"/>
</dbReference>
<accession>A0ABD5VYJ0</accession>
<comment type="catalytic activity">
    <reaction evidence="1">
        <text>ATP + protein L-histidine = ADP + protein N-phospho-L-histidine.</text>
        <dbReference type="EC" id="2.7.13.3"/>
    </reaction>
</comment>
<evidence type="ECO:0000256" key="1">
    <source>
        <dbReference type="ARBA" id="ARBA00000085"/>
    </source>
</evidence>
<gene>
    <name evidence="10" type="ORF">ACFQQG_09330</name>
</gene>
<dbReference type="InterPro" id="IPR004358">
    <property type="entry name" value="Sig_transdc_His_kin-like_C"/>
</dbReference>
<organism evidence="10 11">
    <name type="scientific">Halovenus salina</name>
    <dbReference type="NCBI Taxonomy" id="1510225"/>
    <lineage>
        <taxon>Archaea</taxon>
        <taxon>Methanobacteriati</taxon>
        <taxon>Methanobacteriota</taxon>
        <taxon>Stenosarchaea group</taxon>
        <taxon>Halobacteria</taxon>
        <taxon>Halobacteriales</taxon>
        <taxon>Haloarculaceae</taxon>
        <taxon>Halovenus</taxon>
    </lineage>
</organism>
<dbReference type="InterPro" id="IPR003594">
    <property type="entry name" value="HATPase_dom"/>
</dbReference>
<keyword evidence="10" id="KW-0067">ATP-binding</keyword>
<comment type="caution">
    <text evidence="10">The sequence shown here is derived from an EMBL/GenBank/DDBJ whole genome shotgun (WGS) entry which is preliminary data.</text>
</comment>
<evidence type="ECO:0000256" key="7">
    <source>
        <dbReference type="SAM" id="MobiDB-lite"/>
    </source>
</evidence>